<dbReference type="EMBL" id="SOZJ01000003">
    <property type="protein sequence ID" value="TGJ69535.1"/>
    <property type="molecule type" value="Genomic_DNA"/>
</dbReference>
<organism evidence="2 3">
    <name type="scientific">Orbilia oligospora</name>
    <name type="common">Nematode-trapping fungus</name>
    <name type="synonym">Arthrobotrys oligospora</name>
    <dbReference type="NCBI Taxonomy" id="2813651"/>
    <lineage>
        <taxon>Eukaryota</taxon>
        <taxon>Fungi</taxon>
        <taxon>Dikarya</taxon>
        <taxon>Ascomycota</taxon>
        <taxon>Pezizomycotina</taxon>
        <taxon>Orbiliomycetes</taxon>
        <taxon>Orbiliales</taxon>
        <taxon>Orbiliaceae</taxon>
        <taxon>Orbilia</taxon>
    </lineage>
</organism>
<feature type="region of interest" description="Disordered" evidence="1">
    <location>
        <begin position="155"/>
        <end position="185"/>
    </location>
</feature>
<sequence length="185" mass="20211">MVLQYAYAWTSSQAVPAKLLRREKFPTAARLQRRNGRGKPIGGRRYASWANEKPVFGDPRCSSSAASDIFLEGPKDAYCFRRPYLESPVSEVAGIALYPIPCHSVVQPCPTHLGVFPQILINRAENPGSSLSRLSRFGQQDSTQEIACAEIMATSASGKKARPSSGKLANTGSRPFRGEESFCQS</sequence>
<name>A0A8H2DYW1_ORBOL</name>
<feature type="compositionally biased region" description="Basic and acidic residues" evidence="1">
    <location>
        <begin position="176"/>
        <end position="185"/>
    </location>
</feature>
<reference evidence="2 3" key="1">
    <citation type="submission" date="2019-03" db="EMBL/GenBank/DDBJ databases">
        <title>Nematode-trapping fungi genome.</title>
        <authorList>
            <person name="Vidal-Diez De Ulzurrun G."/>
        </authorList>
    </citation>
    <scope>NUCLEOTIDE SEQUENCE [LARGE SCALE GENOMIC DNA]</scope>
    <source>
        <strain evidence="2 3">TWF154</strain>
    </source>
</reference>
<protein>
    <submittedName>
        <fullName evidence="2">Uncharacterized protein</fullName>
    </submittedName>
</protein>
<comment type="caution">
    <text evidence="2">The sequence shown here is derived from an EMBL/GenBank/DDBJ whole genome shotgun (WGS) entry which is preliminary data.</text>
</comment>
<evidence type="ECO:0000313" key="2">
    <source>
        <dbReference type="EMBL" id="TGJ69535.1"/>
    </source>
</evidence>
<evidence type="ECO:0000313" key="3">
    <source>
        <dbReference type="Proteomes" id="UP000297595"/>
    </source>
</evidence>
<evidence type="ECO:0000256" key="1">
    <source>
        <dbReference type="SAM" id="MobiDB-lite"/>
    </source>
</evidence>
<dbReference type="AlphaFoldDB" id="A0A8H2DYW1"/>
<accession>A0A8H2DYW1</accession>
<proteinExistence type="predicted"/>
<dbReference type="Proteomes" id="UP000297595">
    <property type="component" value="Unassembled WGS sequence"/>
</dbReference>
<gene>
    <name evidence="2" type="ORF">EYR41_005566</name>
</gene>